<sequence length="140" mass="14686">MAMHVEGGIDATARMHPDVLEPPKLTFAALNAKIDALPKFPEDSTILPKQAKWRCVVAIAGALSALPGIKLLSGNAICTAIIGSTGVAAEIAGVVVAVPSGMPGKWPTFASERRGFAAELDFDLTHHLALVDPRPTARIR</sequence>
<evidence type="ECO:0000313" key="1">
    <source>
        <dbReference type="EMBL" id="MEW9623563.1"/>
    </source>
</evidence>
<protein>
    <submittedName>
        <fullName evidence="1">Uncharacterized protein</fullName>
    </submittedName>
</protein>
<accession>A0ABV3QMW6</accession>
<evidence type="ECO:0000313" key="2">
    <source>
        <dbReference type="Proteomes" id="UP001556170"/>
    </source>
</evidence>
<keyword evidence="2" id="KW-1185">Reference proteome</keyword>
<gene>
    <name evidence="1" type="ORF">ABQJ56_04925</name>
</gene>
<dbReference type="EMBL" id="JBFOHL010000003">
    <property type="protein sequence ID" value="MEW9623563.1"/>
    <property type="molecule type" value="Genomic_DNA"/>
</dbReference>
<comment type="caution">
    <text evidence="1">The sequence shown here is derived from an EMBL/GenBank/DDBJ whole genome shotgun (WGS) entry which is preliminary data.</text>
</comment>
<organism evidence="1 2">
    <name type="scientific">Rhodanobacter geophilus</name>
    <dbReference type="NCBI Taxonomy" id="3162488"/>
    <lineage>
        <taxon>Bacteria</taxon>
        <taxon>Pseudomonadati</taxon>
        <taxon>Pseudomonadota</taxon>
        <taxon>Gammaproteobacteria</taxon>
        <taxon>Lysobacterales</taxon>
        <taxon>Rhodanobacteraceae</taxon>
        <taxon>Rhodanobacter</taxon>
    </lineage>
</organism>
<name>A0ABV3QMW6_9GAMM</name>
<proteinExistence type="predicted"/>
<dbReference type="RefSeq" id="WP_367843873.1">
    <property type="nucleotide sequence ID" value="NZ_JBFOHL010000003.1"/>
</dbReference>
<reference evidence="1 2" key="1">
    <citation type="submission" date="2024-06" db="EMBL/GenBank/DDBJ databases">
        <authorList>
            <person name="Woo H."/>
        </authorList>
    </citation>
    <scope>NUCLEOTIDE SEQUENCE [LARGE SCALE GENOMIC DNA]</scope>
    <source>
        <strain evidence="1 2">S2-g</strain>
    </source>
</reference>
<dbReference type="Proteomes" id="UP001556170">
    <property type="component" value="Unassembled WGS sequence"/>
</dbReference>